<dbReference type="PROSITE" id="PS00430">
    <property type="entry name" value="TONB_DEPENDENT_REC_1"/>
    <property type="match status" value="1"/>
</dbReference>
<organism evidence="1">
    <name type="scientific">marine metagenome</name>
    <dbReference type="NCBI Taxonomy" id="408172"/>
    <lineage>
        <taxon>unclassified sequences</taxon>
        <taxon>metagenomes</taxon>
        <taxon>ecological metagenomes</taxon>
    </lineage>
</organism>
<dbReference type="InterPro" id="IPR010916">
    <property type="entry name" value="TonB_box_CS"/>
</dbReference>
<dbReference type="AlphaFoldDB" id="A0A382MG30"/>
<gene>
    <name evidence="1" type="ORF">METZ01_LOCUS299065</name>
</gene>
<dbReference type="EMBL" id="UINC01092542">
    <property type="protein sequence ID" value="SVC46211.1"/>
    <property type="molecule type" value="Genomic_DNA"/>
</dbReference>
<reference evidence="1" key="1">
    <citation type="submission" date="2018-05" db="EMBL/GenBank/DDBJ databases">
        <authorList>
            <person name="Lanie J.A."/>
            <person name="Ng W.-L."/>
            <person name="Kazmierczak K.M."/>
            <person name="Andrzejewski T.M."/>
            <person name="Davidsen T.M."/>
            <person name="Wayne K.J."/>
            <person name="Tettelin H."/>
            <person name="Glass J.I."/>
            <person name="Rusch D."/>
            <person name="Podicherti R."/>
            <person name="Tsui H.-C.T."/>
            <person name="Winkler M.E."/>
        </authorList>
    </citation>
    <scope>NUCLEOTIDE SEQUENCE</scope>
</reference>
<name>A0A382MG30_9ZZZZ</name>
<sequence>MKKLVFFKITFVVFFSFFISETVLAGDCDATISSATTTKLVCADNDSLTVSGSITRTNEDAPDDVAVDAEGEDGVTITITDTGTIQTITDTGTIVADDAIQGTSSLNLTVDNSGTIFAGRDWAIQLKEADNITVTNRATGTIKTTKGLSGSQAAVGGTKMGNSGNCVAAECFGLTLHNYGTIEANEEAVYGGGAASQTSKKTKIYNYDGGTINADKRTVYILSGEDIELYNYSGATIEADAGNYGANFKNSSAITIDNAGTISSSNAAVDEDGDPINGGYAVGLWLAETINLDNSGTISTDGNFGVYCYICADLTLTNSGTISTAEQIPLSVRLAT</sequence>
<protein>
    <submittedName>
        <fullName evidence="1">Uncharacterized protein</fullName>
    </submittedName>
</protein>
<evidence type="ECO:0000313" key="1">
    <source>
        <dbReference type="EMBL" id="SVC46211.1"/>
    </source>
</evidence>
<feature type="non-terminal residue" evidence="1">
    <location>
        <position position="336"/>
    </location>
</feature>
<accession>A0A382MG30</accession>
<proteinExistence type="predicted"/>